<feature type="transmembrane region" description="Helical" evidence="7">
    <location>
        <begin position="326"/>
        <end position="347"/>
    </location>
</feature>
<dbReference type="PANTHER" id="PTHR30353:SF15">
    <property type="entry name" value="INNER MEMBRANE PROTEIN YABI"/>
    <property type="match status" value="1"/>
</dbReference>
<organism evidence="11 12">
    <name type="scientific">Luteimonas yindakuii</name>
    <dbReference type="NCBI Taxonomy" id="2565782"/>
    <lineage>
        <taxon>Bacteria</taxon>
        <taxon>Pseudomonadati</taxon>
        <taxon>Pseudomonadota</taxon>
        <taxon>Gammaproteobacteria</taxon>
        <taxon>Lysobacterales</taxon>
        <taxon>Lysobacteraceae</taxon>
        <taxon>Luteimonas</taxon>
    </lineage>
</organism>
<dbReference type="AlphaFoldDB" id="A0A4Z1RF90"/>
<feature type="transmembrane region" description="Helical" evidence="7">
    <location>
        <begin position="62"/>
        <end position="81"/>
    </location>
</feature>
<dbReference type="PANTHER" id="PTHR30353">
    <property type="entry name" value="INNER MEMBRANE PROTEIN DEDA-RELATED"/>
    <property type="match status" value="1"/>
</dbReference>
<reference evidence="11 12" key="1">
    <citation type="submission" date="2019-01" db="EMBL/GenBank/DDBJ databases">
        <authorList>
            <person name="Zhang S."/>
        </authorList>
    </citation>
    <scope>NUCLEOTIDE SEQUENCE [LARGE SCALE GENOMIC DNA]</scope>
    <source>
        <strain evidence="11 12">1626</strain>
    </source>
</reference>
<dbReference type="Pfam" id="PF14067">
    <property type="entry name" value="LssY_C"/>
    <property type="match status" value="1"/>
</dbReference>
<dbReference type="InterPro" id="IPR036938">
    <property type="entry name" value="PAP2/HPO_sf"/>
</dbReference>
<keyword evidence="3" id="KW-1003">Cell membrane</keyword>
<feature type="transmembrane region" description="Helical" evidence="7">
    <location>
        <begin position="180"/>
        <end position="202"/>
    </location>
</feature>
<dbReference type="InterPro" id="IPR025902">
    <property type="entry name" value="LssY-like-C_dom"/>
</dbReference>
<keyword evidence="6 7" id="KW-0472">Membrane</keyword>
<evidence type="ECO:0000256" key="6">
    <source>
        <dbReference type="ARBA" id="ARBA00023136"/>
    </source>
</evidence>
<evidence type="ECO:0000256" key="2">
    <source>
        <dbReference type="ARBA" id="ARBA00010792"/>
    </source>
</evidence>
<comment type="subcellular location">
    <subcellularLocation>
        <location evidence="1">Cell membrane</location>
        <topology evidence="1">Multi-pass membrane protein</topology>
    </subcellularLocation>
</comment>
<accession>A0A4Z1RF90</accession>
<dbReference type="GO" id="GO:0005886">
    <property type="term" value="C:plasma membrane"/>
    <property type="evidence" value="ECO:0007669"/>
    <property type="project" value="UniProtKB-SubCell"/>
</dbReference>
<feature type="transmembrane region" description="Helical" evidence="7">
    <location>
        <begin position="147"/>
        <end position="168"/>
    </location>
</feature>
<dbReference type="Pfam" id="PF01569">
    <property type="entry name" value="PAP2"/>
    <property type="match status" value="1"/>
</dbReference>
<keyword evidence="12" id="KW-1185">Reference proteome</keyword>
<feature type="transmembrane region" description="Helical" evidence="7">
    <location>
        <begin position="393"/>
        <end position="412"/>
    </location>
</feature>
<feature type="transmembrane region" description="Helical" evidence="7">
    <location>
        <begin position="418"/>
        <end position="436"/>
    </location>
</feature>
<feature type="transmembrane region" description="Helical" evidence="7">
    <location>
        <begin position="359"/>
        <end position="381"/>
    </location>
</feature>
<proteinExistence type="inferred from homology"/>
<feature type="domain" description="LssY-like C-terminal" evidence="10">
    <location>
        <begin position="495"/>
        <end position="606"/>
    </location>
</feature>
<evidence type="ECO:0000256" key="4">
    <source>
        <dbReference type="ARBA" id="ARBA00022692"/>
    </source>
</evidence>
<dbReference type="Gene3D" id="1.20.144.10">
    <property type="entry name" value="Phosphatidic acid phosphatase type 2/haloperoxidase"/>
    <property type="match status" value="1"/>
</dbReference>
<dbReference type="InterPro" id="IPR000326">
    <property type="entry name" value="PAP2/HPO"/>
</dbReference>
<dbReference type="Pfam" id="PF09335">
    <property type="entry name" value="VTT_dom"/>
    <property type="match status" value="1"/>
</dbReference>
<evidence type="ECO:0000256" key="1">
    <source>
        <dbReference type="ARBA" id="ARBA00004651"/>
    </source>
</evidence>
<dbReference type="InterPro" id="IPR032818">
    <property type="entry name" value="DedA-like"/>
</dbReference>
<gene>
    <name evidence="11" type="ORF">E4582_10910</name>
</gene>
<feature type="transmembrane region" description="Helical" evidence="7">
    <location>
        <begin position="244"/>
        <end position="267"/>
    </location>
</feature>
<evidence type="ECO:0000313" key="12">
    <source>
        <dbReference type="Proteomes" id="UP000298681"/>
    </source>
</evidence>
<dbReference type="SUPFAM" id="SSF48317">
    <property type="entry name" value="Acid phosphatase/Vanadium-dependent haloperoxidase"/>
    <property type="match status" value="1"/>
</dbReference>
<dbReference type="EMBL" id="SPUH01000002">
    <property type="protein sequence ID" value="TKS52749.1"/>
    <property type="molecule type" value="Genomic_DNA"/>
</dbReference>
<feature type="domain" description="Phosphatidic acid phosphatase type 2/haloperoxidase" evidence="8">
    <location>
        <begin position="358"/>
        <end position="432"/>
    </location>
</feature>
<keyword evidence="4 7" id="KW-0812">Transmembrane</keyword>
<evidence type="ECO:0000259" key="8">
    <source>
        <dbReference type="Pfam" id="PF01569"/>
    </source>
</evidence>
<keyword evidence="5 7" id="KW-1133">Transmembrane helix</keyword>
<evidence type="ECO:0000256" key="7">
    <source>
        <dbReference type="SAM" id="Phobius"/>
    </source>
</evidence>
<protein>
    <submittedName>
        <fullName evidence="11">Phosphatase PAP2 family protein</fullName>
    </submittedName>
</protein>
<comment type="caution">
    <text evidence="11">The sequence shown here is derived from an EMBL/GenBank/DDBJ whole genome shotgun (WGS) entry which is preliminary data.</text>
</comment>
<evidence type="ECO:0000259" key="9">
    <source>
        <dbReference type="Pfam" id="PF09335"/>
    </source>
</evidence>
<dbReference type="RefSeq" id="WP_134674832.1">
    <property type="nucleotide sequence ID" value="NZ_SPUH01000002.1"/>
</dbReference>
<name>A0A4Z1RF90_9GAMM</name>
<comment type="similarity">
    <text evidence="2">Belongs to the DedA family.</text>
</comment>
<feature type="transmembrane region" description="Helical" evidence="7">
    <location>
        <begin position="34"/>
        <end position="56"/>
    </location>
</feature>
<evidence type="ECO:0000259" key="10">
    <source>
        <dbReference type="Pfam" id="PF14067"/>
    </source>
</evidence>
<evidence type="ECO:0000313" key="11">
    <source>
        <dbReference type="EMBL" id="TKS52749.1"/>
    </source>
</evidence>
<evidence type="ECO:0000256" key="5">
    <source>
        <dbReference type="ARBA" id="ARBA00022989"/>
    </source>
</evidence>
<feature type="transmembrane region" description="Helical" evidence="7">
    <location>
        <begin position="295"/>
        <end position="319"/>
    </location>
</feature>
<sequence>MLSELFENTVGWIGEHPLAAGLVIFLIAFADSVIILGAVVPALPLLFAIGVLIGLGEISGPYAVACAALGAFAGDGISYWIGRRWGGSLRQVWPFQRYPQLLDRGEVLFRRNALKSIVIARYVGAIRPFVPAIAGIAKMPLRRYLPVSLLAAISWAALFLAPGWIFGASYDAVAAVADRLAIVLGALAVVLALAWALVVYTYRWFDTHANKLLARALAWSRAHPILGRYAGALIDPRRPESASLAILAVCLLAIAWAWFALLTTVLMRGEPLMIDLSVYETMIALRNPLADRLMAGFASIGDAVVLVPAAGLALLWLVWRRRFLAAAHWLAALAFGLVLTAGLEAVIDVPRPPTAHSGFGFPSMTVTMTTITFGFFAVLIARELPGRNRVWPYLVTGVTVSLLGFARIYLGAHWLSDVVGGVLLGVVWLLVLGLAYRRHVARSFWMRPLALLFYITFALAAAWHAPRAVDRLLGDFVPPPPGQVITEAEWWNTGWKALPSRRNERSADLRWPLDVQVAGPLAPLRGHLEQHGWVPQAQADWVAVLGLLDDDTPAARQPVLPAALDTEAEVLLMRRPVDAGREQVLRLWHAPALLEGGEPLWVGTVQTLDYTRPLFGLFGLWQPQTDAHDAWLALRADLAGLETAEAVHPQSGVAVLRVRTRGAVDATPTTQ</sequence>
<evidence type="ECO:0000256" key="3">
    <source>
        <dbReference type="ARBA" id="ARBA00022475"/>
    </source>
</evidence>
<dbReference type="CDD" id="cd03392">
    <property type="entry name" value="PAP2_like_2"/>
    <property type="match status" value="1"/>
</dbReference>
<feature type="domain" description="VTT" evidence="9">
    <location>
        <begin position="40"/>
        <end position="163"/>
    </location>
</feature>
<dbReference type="Proteomes" id="UP000298681">
    <property type="component" value="Unassembled WGS sequence"/>
</dbReference>
<dbReference type="InterPro" id="IPR032816">
    <property type="entry name" value="VTT_dom"/>
</dbReference>
<feature type="transmembrane region" description="Helical" evidence="7">
    <location>
        <begin position="12"/>
        <end position="29"/>
    </location>
</feature>
<feature type="transmembrane region" description="Helical" evidence="7">
    <location>
        <begin position="448"/>
        <end position="465"/>
    </location>
</feature>